<feature type="coiled-coil region" evidence="6">
    <location>
        <begin position="562"/>
        <end position="610"/>
    </location>
</feature>
<dbReference type="PANTHER" id="PTHR14781:SF0">
    <property type="entry name" value="INTRAFLAGELLAR TRANSPORT PROTEIN 56"/>
    <property type="match status" value="1"/>
</dbReference>
<feature type="region of interest" description="Disordered" evidence="7">
    <location>
        <begin position="871"/>
        <end position="910"/>
    </location>
</feature>
<protein>
    <submittedName>
        <fullName evidence="8">Intraflagellar transport protein 56</fullName>
    </submittedName>
</protein>
<dbReference type="EMBL" id="JAAPAO010000005">
    <property type="protein sequence ID" value="KAF4677958.1"/>
    <property type="molecule type" value="Genomic_DNA"/>
</dbReference>
<evidence type="ECO:0000256" key="7">
    <source>
        <dbReference type="SAM" id="MobiDB-lite"/>
    </source>
</evidence>
<keyword evidence="8" id="KW-0282">Flagellum</keyword>
<keyword evidence="6" id="KW-0175">Coiled coil</keyword>
<feature type="coiled-coil region" evidence="6">
    <location>
        <begin position="979"/>
        <end position="1047"/>
    </location>
</feature>
<dbReference type="PANTHER" id="PTHR14781">
    <property type="entry name" value="INTRAFLAGELLAR TRANSPORT PROTEIN 56"/>
    <property type="match status" value="1"/>
</dbReference>
<dbReference type="Proteomes" id="UP000591131">
    <property type="component" value="Unassembled WGS sequence"/>
</dbReference>
<feature type="compositionally biased region" description="Polar residues" evidence="7">
    <location>
        <begin position="805"/>
        <end position="818"/>
    </location>
</feature>
<reference evidence="8 9" key="1">
    <citation type="submission" date="2020-04" db="EMBL/GenBank/DDBJ databases">
        <title>Perkinsus chesapeaki whole genome sequence.</title>
        <authorList>
            <person name="Bogema D.R."/>
        </authorList>
    </citation>
    <scope>NUCLEOTIDE SEQUENCE [LARGE SCALE GENOMIC DNA]</scope>
    <source>
        <strain evidence="8">ATCC PRA-425</strain>
    </source>
</reference>
<feature type="region of interest" description="Disordered" evidence="7">
    <location>
        <begin position="805"/>
        <end position="835"/>
    </location>
</feature>
<dbReference type="InterPro" id="IPR030511">
    <property type="entry name" value="TTC26"/>
</dbReference>
<dbReference type="GO" id="GO:0036064">
    <property type="term" value="C:ciliary basal body"/>
    <property type="evidence" value="ECO:0007669"/>
    <property type="project" value="TreeGrafter"/>
</dbReference>
<dbReference type="GO" id="GO:0030992">
    <property type="term" value="C:intraciliary transport particle B"/>
    <property type="evidence" value="ECO:0007669"/>
    <property type="project" value="TreeGrafter"/>
</dbReference>
<keyword evidence="3" id="KW-0677">Repeat</keyword>
<gene>
    <name evidence="8" type="primary">TTC26_4</name>
    <name evidence="8" type="ORF">FOL47_008062</name>
</gene>
<feature type="region of interest" description="Disordered" evidence="7">
    <location>
        <begin position="743"/>
        <end position="783"/>
    </location>
</feature>
<dbReference type="GO" id="GO:0035735">
    <property type="term" value="P:intraciliary transport involved in cilium assembly"/>
    <property type="evidence" value="ECO:0007669"/>
    <property type="project" value="TreeGrafter"/>
</dbReference>
<comment type="subcellular location">
    <subcellularLocation>
        <location evidence="1">Cell projection</location>
        <location evidence="1">Cilium</location>
    </subcellularLocation>
</comment>
<evidence type="ECO:0000256" key="2">
    <source>
        <dbReference type="ARBA" id="ARBA00007834"/>
    </source>
</evidence>
<evidence type="ECO:0000256" key="4">
    <source>
        <dbReference type="ARBA" id="ARBA00022803"/>
    </source>
</evidence>
<evidence type="ECO:0000256" key="3">
    <source>
        <dbReference type="ARBA" id="ARBA00022737"/>
    </source>
</evidence>
<dbReference type="GO" id="GO:0097546">
    <property type="term" value="C:ciliary base"/>
    <property type="evidence" value="ECO:0007669"/>
    <property type="project" value="TreeGrafter"/>
</dbReference>
<accession>A0A7J6N221</accession>
<dbReference type="OrthoDB" id="95390at2759"/>
<evidence type="ECO:0000313" key="9">
    <source>
        <dbReference type="Proteomes" id="UP000591131"/>
    </source>
</evidence>
<organism evidence="8 9">
    <name type="scientific">Perkinsus chesapeaki</name>
    <name type="common">Clam parasite</name>
    <name type="synonym">Perkinsus andrewsi</name>
    <dbReference type="NCBI Taxonomy" id="330153"/>
    <lineage>
        <taxon>Eukaryota</taxon>
        <taxon>Sar</taxon>
        <taxon>Alveolata</taxon>
        <taxon>Perkinsozoa</taxon>
        <taxon>Perkinsea</taxon>
        <taxon>Perkinsida</taxon>
        <taxon>Perkinsidae</taxon>
        <taxon>Perkinsus</taxon>
    </lineage>
</organism>
<keyword evidence="4" id="KW-0802">TPR repeat</keyword>
<sequence length="1346" mass="148908">MNKPPQLADFIYKGDYTGAIALLEFNKEAPPSSSLLWLAFCYFHIGGYNKAISVYDEILKSNVIAGIRVNNNIGGEGEGIGKASILIWKACCLYGACEYEECYSLAESISDTTAQRDGVGQLRERLLLHAAYKGNDEASLMKWHQRISKNNTIQAEEQHLTLAAIQYLRGHYQQATDIYKKLLGDNREGDHAIAHAAINVYMALCYYKMDFYDVAAEMLQGYLSIHPTSIIANNLKACCHYQLYNGKAAEAQWKVLSDSSGIGSKVYDNDDLLRHNRVVFRNGEGAMQVLPHLLDIIPEARLNLIIYHLRAHNGDPQEAMQLVKGMDATQPREYIIKAVVYAVVGQLEGASECDTIPGRQCMASCFYLLKQFEDSLVYLKSIKAYFSADDDFNWNYGIACASMGDYKEAQQALLSVQNEAYRMEFVYLTWLCRCFIMNGDSMSAWEIYNSLEASSDTFNLLHIIANDSYKQGHFFVACKAFDILERLDPDPEFWDGKRGAAVGVFQMVIAGLAPPEQLQELTKPQYPQTARGQGVPSAADGGGESSTALDGLGINYHTGSDIMELQLAVHALELENTALRRRVKDRTKALNNAQTTIQSLQESLVEAELNGGRGTFPSAVVTGGVRSQRPPSQQHHLIIGDDLRDIVVLLTKAGEVLNKPKECGRLLVEAAEAIAVIDGKIRNILTSTAIPTTNGLMSSDGGGDGDDMIVSLQDEVKVLKGKLTEAERMISSSHAREFDLLRTINGGDTNNNKGMDNQQLGNPNSPERVGVRSSSSSQQHRKRNSLLEELATHGELPQEMTYNEQHQQAVVASRSSMHSAIEHHHHQPEVSATTTPAVAVLQQQQQQHRDDSYNDVNFWRVSPMVFIPHDGNQQEQQQQQSQQLSQQPYTAAAGGGVTEGDDDNSLNNSTGDVILVMDNQHQVDVCTATTTPIPEDAYQLVITRDFKDKTSLSSSLLLANILNRLTHNYLYLVDDAPKLSKVAERAAELRKELIAAQKELDGVSGPYDDYFVQQWKRSVVNQVKGEVEIAELELEKMGRDKDLLEGDDAKLPQEEQVKRLTVMRKFEVKATPSSDAATTATTCDSFINLLATGAYDGGGGDGRDATLTKHEVTFRIISERVTESGIDRETVVPVSGRKVQMDKKEFEISINGKLVKDSHVVWNGSEWRPADSVADGDYYNIAHENSEDSAAAAAVEVSFGQGITMLKYASVLQILNTIATAYHVLDDANDLRPSLNTAVALLESLALGKCKSFPIYYDGAYLARIHVAARHVVHDGPWARQLPDELRARSACLLSCNLRDMIPDDTRCPSTIESMVDQVKRSTSSVQSDDLTKSERQLLDLLERSF</sequence>
<feature type="region of interest" description="Disordered" evidence="7">
    <location>
        <begin position="525"/>
        <end position="546"/>
    </location>
</feature>
<keyword evidence="9" id="KW-1185">Reference proteome</keyword>
<evidence type="ECO:0000313" key="8">
    <source>
        <dbReference type="EMBL" id="KAF4677958.1"/>
    </source>
</evidence>
<name>A0A7J6N221_PERCH</name>
<dbReference type="SUPFAM" id="SSF48452">
    <property type="entry name" value="TPR-like"/>
    <property type="match status" value="3"/>
</dbReference>
<dbReference type="Gene3D" id="1.25.40.10">
    <property type="entry name" value="Tetratricopeptide repeat domain"/>
    <property type="match status" value="2"/>
</dbReference>
<evidence type="ECO:0000256" key="6">
    <source>
        <dbReference type="SAM" id="Coils"/>
    </source>
</evidence>
<proteinExistence type="inferred from homology"/>
<feature type="compositionally biased region" description="Polar residues" evidence="7">
    <location>
        <begin position="746"/>
        <end position="765"/>
    </location>
</feature>
<evidence type="ECO:0000256" key="1">
    <source>
        <dbReference type="ARBA" id="ARBA00004138"/>
    </source>
</evidence>
<evidence type="ECO:0000256" key="5">
    <source>
        <dbReference type="ARBA" id="ARBA00023273"/>
    </source>
</evidence>
<keyword evidence="5" id="KW-0966">Cell projection</keyword>
<comment type="caution">
    <text evidence="8">The sequence shown here is derived from an EMBL/GenBank/DDBJ whole genome shotgun (WGS) entry which is preliminary data.</text>
</comment>
<dbReference type="GO" id="GO:0120170">
    <property type="term" value="F:intraciliary transport particle B binding"/>
    <property type="evidence" value="ECO:0007669"/>
    <property type="project" value="TreeGrafter"/>
</dbReference>
<keyword evidence="8" id="KW-0969">Cilium</keyword>
<comment type="similarity">
    <text evidence="2">Belongs to the IFT56 family.</text>
</comment>
<dbReference type="GO" id="GO:0035720">
    <property type="term" value="P:intraciliary anterograde transport"/>
    <property type="evidence" value="ECO:0007669"/>
    <property type="project" value="TreeGrafter"/>
</dbReference>
<feature type="compositionally biased region" description="Low complexity" evidence="7">
    <location>
        <begin position="873"/>
        <end position="887"/>
    </location>
</feature>
<dbReference type="InterPro" id="IPR011990">
    <property type="entry name" value="TPR-like_helical_dom_sf"/>
</dbReference>